<name>A0AAE7WE59_9CAUD</name>
<evidence type="ECO:0000313" key="1">
    <source>
        <dbReference type="EMBL" id="QYI86553.1"/>
    </source>
</evidence>
<dbReference type="EMBL" id="MZ333457">
    <property type="protein sequence ID" value="QYI86553.1"/>
    <property type="molecule type" value="Genomic_DNA"/>
</dbReference>
<sequence>MNYEEFKKEIERISYLSIKNIEGNEVYIYSSLGENVLTVISILDTGHVDYNWRGRIKACDIPVLTEVVEKFAKTPFDERFPKNYYLLIGENYVSGITFTYPWLSADCNPEEPVEVTFNEAFPHLFNSRTKEQASKMLDAAKIKHIWEVV</sequence>
<protein>
    <submittedName>
        <fullName evidence="1">Uncharacterized protein</fullName>
    </submittedName>
</protein>
<accession>A0AAE7WE59</accession>
<keyword evidence="2" id="KW-1185">Reference proteome</keyword>
<evidence type="ECO:0000313" key="2">
    <source>
        <dbReference type="Proteomes" id="UP000827296"/>
    </source>
</evidence>
<dbReference type="Proteomes" id="UP000827296">
    <property type="component" value="Segment"/>
</dbReference>
<proteinExistence type="predicted"/>
<organism evidence="1 2">
    <name type="scientific">Enterococcus phage SSsP-1</name>
    <dbReference type="NCBI Taxonomy" id="2859527"/>
    <lineage>
        <taxon>Viruses</taxon>
        <taxon>Duplodnaviria</taxon>
        <taxon>Heunggongvirae</taxon>
        <taxon>Uroviricota</taxon>
        <taxon>Caudoviricetes</taxon>
        <taxon>Saphexavirus</taxon>
        <taxon>Saphexavirus SSsP1</taxon>
    </lineage>
</organism>
<reference evidence="1 2" key="1">
    <citation type="journal article" date="2022" name="Viruses">
        <title>Two Novel Lytic Bacteriophages Infecting Enterococcus spp. Are Promising Candidates for Targeted Antibacterial Therapy.</title>
        <authorList>
            <person name="Tkachev P.V."/>
            <person name="Pchelin I.M."/>
            <person name="Azarov D.V."/>
            <person name="Gorshkov A.N."/>
            <person name="Shamova O.V."/>
            <person name="Dmitriev A.V."/>
            <person name="Goncharov A.E."/>
        </authorList>
    </citation>
    <scope>NUCLEOTIDE SEQUENCE [LARGE SCALE GENOMIC DNA]</scope>
</reference>